<evidence type="ECO:0000313" key="2">
    <source>
        <dbReference type="EMBL" id="KAF8479489.1"/>
    </source>
</evidence>
<accession>A0A9P5MUZ6</accession>
<dbReference type="PROSITE" id="PS50181">
    <property type="entry name" value="FBOX"/>
    <property type="match status" value="1"/>
</dbReference>
<dbReference type="InterPro" id="IPR036047">
    <property type="entry name" value="F-box-like_dom_sf"/>
</dbReference>
<sequence length="533" mass="60261">MSLEPCTPTFPSLPTELLILILSYLPVVELWAVQRTCRRIHNIVAESAHLQYVLRTQINGVDDLFPPDRPFSERLELLRRHEKAWSNLQLKPFHEFASPRLDRHFLQDGYIIYNRIAESLQYGYVDLLSAAPEEELRWVHISKEELRHPLCVVFAVDHNLAVVLRAQQVGPGSLLKLTSLDFTKGTPHPLSSKPTVQLPSNTVVDVAYAEAEILGDYVLTTVMSGRDVCCFYLVSWKSGAVTLLRDIELSNSWRPLWLPRLVDIDGSLIMLANCTKNSLEICRLELAASQEPRLHTVCFLELPTLEPYAFVVVSRVEKEWVPTSSHGARSQQQLPRKRIVPFRSSKVRTIGLLIEHEMRTASVRVLPSCWMTVSIAALQSAISCRSSDTDTDDAGDTAVCTLLWPDWGPAATRVFLGSQGGRVPKPAGPFWIASFSPLVIRDYDQLRMRSTTEEDASSSRPLFGPRLFGPPVFKSTEVLGEHWAEGKVETHLPYRDLVARELYCLGIVADREWVIRISVRESEGLYYHVYHVG</sequence>
<dbReference type="InterPro" id="IPR001810">
    <property type="entry name" value="F-box_dom"/>
</dbReference>
<evidence type="ECO:0000259" key="1">
    <source>
        <dbReference type="PROSITE" id="PS50181"/>
    </source>
</evidence>
<dbReference type="SMART" id="SM00256">
    <property type="entry name" value="FBOX"/>
    <property type="match status" value="1"/>
</dbReference>
<keyword evidence="3" id="KW-1185">Reference proteome</keyword>
<feature type="domain" description="F-box" evidence="1">
    <location>
        <begin position="7"/>
        <end position="53"/>
    </location>
</feature>
<reference evidence="2" key="2">
    <citation type="journal article" date="2020" name="Nat. Commun.">
        <title>Large-scale genome sequencing of mycorrhizal fungi provides insights into the early evolution of symbiotic traits.</title>
        <authorList>
            <person name="Miyauchi S."/>
            <person name="Kiss E."/>
            <person name="Kuo A."/>
            <person name="Drula E."/>
            <person name="Kohler A."/>
            <person name="Sanchez-Garcia M."/>
            <person name="Morin E."/>
            <person name="Andreopoulos B."/>
            <person name="Barry K.W."/>
            <person name="Bonito G."/>
            <person name="Buee M."/>
            <person name="Carver A."/>
            <person name="Chen C."/>
            <person name="Cichocki N."/>
            <person name="Clum A."/>
            <person name="Culley D."/>
            <person name="Crous P.W."/>
            <person name="Fauchery L."/>
            <person name="Girlanda M."/>
            <person name="Hayes R.D."/>
            <person name="Keri Z."/>
            <person name="LaButti K."/>
            <person name="Lipzen A."/>
            <person name="Lombard V."/>
            <person name="Magnuson J."/>
            <person name="Maillard F."/>
            <person name="Murat C."/>
            <person name="Nolan M."/>
            <person name="Ohm R.A."/>
            <person name="Pangilinan J."/>
            <person name="Pereira M.F."/>
            <person name="Perotto S."/>
            <person name="Peter M."/>
            <person name="Pfister S."/>
            <person name="Riley R."/>
            <person name="Sitrit Y."/>
            <person name="Stielow J.B."/>
            <person name="Szollosi G."/>
            <person name="Zifcakova L."/>
            <person name="Stursova M."/>
            <person name="Spatafora J.W."/>
            <person name="Tedersoo L."/>
            <person name="Vaario L.M."/>
            <person name="Yamada A."/>
            <person name="Yan M."/>
            <person name="Wang P."/>
            <person name="Xu J."/>
            <person name="Bruns T."/>
            <person name="Baldrian P."/>
            <person name="Vilgalys R."/>
            <person name="Dunand C."/>
            <person name="Henrissat B."/>
            <person name="Grigoriev I.V."/>
            <person name="Hibbett D."/>
            <person name="Nagy L.G."/>
            <person name="Martin F.M."/>
        </authorList>
    </citation>
    <scope>NUCLEOTIDE SEQUENCE</scope>
    <source>
        <strain evidence="2">Prilba</strain>
    </source>
</reference>
<protein>
    <recommendedName>
        <fullName evidence="1">F-box domain-containing protein</fullName>
    </recommendedName>
</protein>
<gene>
    <name evidence="2" type="ORF">DFH94DRAFT_743910</name>
</gene>
<organism evidence="2 3">
    <name type="scientific">Russula ochroleuca</name>
    <dbReference type="NCBI Taxonomy" id="152965"/>
    <lineage>
        <taxon>Eukaryota</taxon>
        <taxon>Fungi</taxon>
        <taxon>Dikarya</taxon>
        <taxon>Basidiomycota</taxon>
        <taxon>Agaricomycotina</taxon>
        <taxon>Agaricomycetes</taxon>
        <taxon>Russulales</taxon>
        <taxon>Russulaceae</taxon>
        <taxon>Russula</taxon>
    </lineage>
</organism>
<dbReference type="OrthoDB" id="2751409at2759"/>
<dbReference type="AlphaFoldDB" id="A0A9P5MUZ6"/>
<dbReference type="Proteomes" id="UP000759537">
    <property type="component" value="Unassembled WGS sequence"/>
</dbReference>
<dbReference type="SUPFAM" id="SSF81383">
    <property type="entry name" value="F-box domain"/>
    <property type="match status" value="1"/>
</dbReference>
<dbReference type="Gene3D" id="1.20.1280.50">
    <property type="match status" value="1"/>
</dbReference>
<dbReference type="EMBL" id="WHVB01000009">
    <property type="protein sequence ID" value="KAF8479489.1"/>
    <property type="molecule type" value="Genomic_DNA"/>
</dbReference>
<reference evidence="2" key="1">
    <citation type="submission" date="2019-10" db="EMBL/GenBank/DDBJ databases">
        <authorList>
            <consortium name="DOE Joint Genome Institute"/>
            <person name="Kuo A."/>
            <person name="Miyauchi S."/>
            <person name="Kiss E."/>
            <person name="Drula E."/>
            <person name="Kohler A."/>
            <person name="Sanchez-Garcia M."/>
            <person name="Andreopoulos B."/>
            <person name="Barry K.W."/>
            <person name="Bonito G."/>
            <person name="Buee M."/>
            <person name="Carver A."/>
            <person name="Chen C."/>
            <person name="Cichocki N."/>
            <person name="Clum A."/>
            <person name="Culley D."/>
            <person name="Crous P.W."/>
            <person name="Fauchery L."/>
            <person name="Girlanda M."/>
            <person name="Hayes R."/>
            <person name="Keri Z."/>
            <person name="LaButti K."/>
            <person name="Lipzen A."/>
            <person name="Lombard V."/>
            <person name="Magnuson J."/>
            <person name="Maillard F."/>
            <person name="Morin E."/>
            <person name="Murat C."/>
            <person name="Nolan M."/>
            <person name="Ohm R."/>
            <person name="Pangilinan J."/>
            <person name="Pereira M."/>
            <person name="Perotto S."/>
            <person name="Peter M."/>
            <person name="Riley R."/>
            <person name="Sitrit Y."/>
            <person name="Stielow B."/>
            <person name="Szollosi G."/>
            <person name="Zifcakova L."/>
            <person name="Stursova M."/>
            <person name="Spatafora J.W."/>
            <person name="Tedersoo L."/>
            <person name="Vaario L.-M."/>
            <person name="Yamada A."/>
            <person name="Yan M."/>
            <person name="Wang P."/>
            <person name="Xu J."/>
            <person name="Bruns T."/>
            <person name="Baldrian P."/>
            <person name="Vilgalys R."/>
            <person name="Henrissat B."/>
            <person name="Grigoriev I.V."/>
            <person name="Hibbett D."/>
            <person name="Nagy L.G."/>
            <person name="Martin F.M."/>
        </authorList>
    </citation>
    <scope>NUCLEOTIDE SEQUENCE</scope>
    <source>
        <strain evidence="2">Prilba</strain>
    </source>
</reference>
<evidence type="ECO:0000313" key="3">
    <source>
        <dbReference type="Proteomes" id="UP000759537"/>
    </source>
</evidence>
<comment type="caution">
    <text evidence="2">The sequence shown here is derived from an EMBL/GenBank/DDBJ whole genome shotgun (WGS) entry which is preliminary data.</text>
</comment>
<dbReference type="Pfam" id="PF12937">
    <property type="entry name" value="F-box-like"/>
    <property type="match status" value="1"/>
</dbReference>
<name>A0A9P5MUZ6_9AGAM</name>
<dbReference type="CDD" id="cd09917">
    <property type="entry name" value="F-box_SF"/>
    <property type="match status" value="1"/>
</dbReference>
<proteinExistence type="predicted"/>